<dbReference type="PaxDb" id="55529-EKX44582"/>
<dbReference type="EnsemblProtists" id="EKX44582">
    <property type="protein sequence ID" value="EKX44582"/>
    <property type="gene ID" value="GUITHDRAFT_152904"/>
</dbReference>
<name>L1J8A6_GUITC</name>
<reference evidence="3" key="3">
    <citation type="submission" date="2016-03" db="UniProtKB">
        <authorList>
            <consortium name="EnsemblProtists"/>
        </authorList>
    </citation>
    <scope>IDENTIFICATION</scope>
</reference>
<evidence type="ECO:0008006" key="5">
    <source>
        <dbReference type="Google" id="ProtNLM"/>
    </source>
</evidence>
<evidence type="ECO:0000313" key="2">
    <source>
        <dbReference type="EMBL" id="EKX44582.1"/>
    </source>
</evidence>
<dbReference type="EMBL" id="JH993003">
    <property type="protein sequence ID" value="EKX44582.1"/>
    <property type="molecule type" value="Genomic_DNA"/>
</dbReference>
<evidence type="ECO:0000256" key="1">
    <source>
        <dbReference type="SAM" id="MobiDB-lite"/>
    </source>
</evidence>
<organism evidence="2">
    <name type="scientific">Guillardia theta (strain CCMP2712)</name>
    <name type="common">Cryptophyte</name>
    <dbReference type="NCBI Taxonomy" id="905079"/>
    <lineage>
        <taxon>Eukaryota</taxon>
        <taxon>Cryptophyceae</taxon>
        <taxon>Pyrenomonadales</taxon>
        <taxon>Geminigeraceae</taxon>
        <taxon>Guillardia</taxon>
    </lineage>
</organism>
<accession>L1J8A6</accession>
<proteinExistence type="predicted"/>
<dbReference type="AlphaFoldDB" id="L1J8A6"/>
<dbReference type="HOGENOM" id="CLU_1186925_0_0_1"/>
<dbReference type="GeneID" id="17301255"/>
<sequence length="234" mass="24840">MREHEEMEDYTFLQAGGEWNFTHADIRVGAGGALLTKQRARARLTWCCVGGVDDADFRAINGVVSIDSSACQAHAVVLELCGLQSGTAVFLTHSGTFKGESCLFQHNYNHVQIFAHTAVSLTNCTMWNHSSTLWVGHELCDEEAIIHLDGVAVFGSLWRNDWRPAICDFNNVFEYSKAARPDRPYPPQRKVRTASGAASKPRAPTESGGGLGGCGSGGCGSGGCGGGGCGGGLD</sequence>
<evidence type="ECO:0000313" key="3">
    <source>
        <dbReference type="EnsemblProtists" id="EKX44582"/>
    </source>
</evidence>
<gene>
    <name evidence="2" type="ORF">GUITHDRAFT_152904</name>
</gene>
<evidence type="ECO:0000313" key="4">
    <source>
        <dbReference type="Proteomes" id="UP000011087"/>
    </source>
</evidence>
<feature type="region of interest" description="Disordered" evidence="1">
    <location>
        <begin position="180"/>
        <end position="212"/>
    </location>
</feature>
<dbReference type="RefSeq" id="XP_005831562.1">
    <property type="nucleotide sequence ID" value="XM_005831505.1"/>
</dbReference>
<dbReference type="Proteomes" id="UP000011087">
    <property type="component" value="Unassembled WGS sequence"/>
</dbReference>
<dbReference type="KEGG" id="gtt:GUITHDRAFT_152904"/>
<keyword evidence="4" id="KW-1185">Reference proteome</keyword>
<protein>
    <recommendedName>
        <fullName evidence="5">Right handed beta helix domain-containing protein</fullName>
    </recommendedName>
</protein>
<reference evidence="4" key="2">
    <citation type="submission" date="2012-11" db="EMBL/GenBank/DDBJ databases">
        <authorList>
            <person name="Kuo A."/>
            <person name="Curtis B.A."/>
            <person name="Tanifuji G."/>
            <person name="Burki F."/>
            <person name="Gruber A."/>
            <person name="Irimia M."/>
            <person name="Maruyama S."/>
            <person name="Arias M.C."/>
            <person name="Ball S.G."/>
            <person name="Gile G.H."/>
            <person name="Hirakawa Y."/>
            <person name="Hopkins J.F."/>
            <person name="Rensing S.A."/>
            <person name="Schmutz J."/>
            <person name="Symeonidi A."/>
            <person name="Elias M."/>
            <person name="Eveleigh R.J."/>
            <person name="Herman E.K."/>
            <person name="Klute M.J."/>
            <person name="Nakayama T."/>
            <person name="Obornik M."/>
            <person name="Reyes-Prieto A."/>
            <person name="Armbrust E.V."/>
            <person name="Aves S.J."/>
            <person name="Beiko R.G."/>
            <person name="Coutinho P."/>
            <person name="Dacks J.B."/>
            <person name="Durnford D.G."/>
            <person name="Fast N.M."/>
            <person name="Green B.R."/>
            <person name="Grisdale C."/>
            <person name="Hempe F."/>
            <person name="Henrissat B."/>
            <person name="Hoppner M.P."/>
            <person name="Ishida K.-I."/>
            <person name="Kim E."/>
            <person name="Koreny L."/>
            <person name="Kroth P.G."/>
            <person name="Liu Y."/>
            <person name="Malik S.-B."/>
            <person name="Maier U.G."/>
            <person name="McRose D."/>
            <person name="Mock T."/>
            <person name="Neilson J.A."/>
            <person name="Onodera N.T."/>
            <person name="Poole A.M."/>
            <person name="Pritham E.J."/>
            <person name="Richards T.A."/>
            <person name="Rocap G."/>
            <person name="Roy S.W."/>
            <person name="Sarai C."/>
            <person name="Schaack S."/>
            <person name="Shirato S."/>
            <person name="Slamovits C.H."/>
            <person name="Spencer D.F."/>
            <person name="Suzuki S."/>
            <person name="Worden A.Z."/>
            <person name="Zauner S."/>
            <person name="Barry K."/>
            <person name="Bell C."/>
            <person name="Bharti A.K."/>
            <person name="Crow J.A."/>
            <person name="Grimwood J."/>
            <person name="Kramer R."/>
            <person name="Lindquist E."/>
            <person name="Lucas S."/>
            <person name="Salamov A."/>
            <person name="McFadden G.I."/>
            <person name="Lane C.E."/>
            <person name="Keeling P.J."/>
            <person name="Gray M.W."/>
            <person name="Grigoriev I.V."/>
            <person name="Archibald J.M."/>
        </authorList>
    </citation>
    <scope>NUCLEOTIDE SEQUENCE</scope>
    <source>
        <strain evidence="4">CCMP2712</strain>
    </source>
</reference>
<reference evidence="2 4" key="1">
    <citation type="journal article" date="2012" name="Nature">
        <title>Algal genomes reveal evolutionary mosaicism and the fate of nucleomorphs.</title>
        <authorList>
            <consortium name="DOE Joint Genome Institute"/>
            <person name="Curtis B.A."/>
            <person name="Tanifuji G."/>
            <person name="Burki F."/>
            <person name="Gruber A."/>
            <person name="Irimia M."/>
            <person name="Maruyama S."/>
            <person name="Arias M.C."/>
            <person name="Ball S.G."/>
            <person name="Gile G.H."/>
            <person name="Hirakawa Y."/>
            <person name="Hopkins J.F."/>
            <person name="Kuo A."/>
            <person name="Rensing S.A."/>
            <person name="Schmutz J."/>
            <person name="Symeonidi A."/>
            <person name="Elias M."/>
            <person name="Eveleigh R.J."/>
            <person name="Herman E.K."/>
            <person name="Klute M.J."/>
            <person name="Nakayama T."/>
            <person name="Obornik M."/>
            <person name="Reyes-Prieto A."/>
            <person name="Armbrust E.V."/>
            <person name="Aves S.J."/>
            <person name="Beiko R.G."/>
            <person name="Coutinho P."/>
            <person name="Dacks J.B."/>
            <person name="Durnford D.G."/>
            <person name="Fast N.M."/>
            <person name="Green B.R."/>
            <person name="Grisdale C.J."/>
            <person name="Hempel F."/>
            <person name="Henrissat B."/>
            <person name="Hoppner M.P."/>
            <person name="Ishida K."/>
            <person name="Kim E."/>
            <person name="Koreny L."/>
            <person name="Kroth P.G."/>
            <person name="Liu Y."/>
            <person name="Malik S.B."/>
            <person name="Maier U.G."/>
            <person name="McRose D."/>
            <person name="Mock T."/>
            <person name="Neilson J.A."/>
            <person name="Onodera N.T."/>
            <person name="Poole A.M."/>
            <person name="Pritham E.J."/>
            <person name="Richards T.A."/>
            <person name="Rocap G."/>
            <person name="Roy S.W."/>
            <person name="Sarai C."/>
            <person name="Schaack S."/>
            <person name="Shirato S."/>
            <person name="Slamovits C.H."/>
            <person name="Spencer D.F."/>
            <person name="Suzuki S."/>
            <person name="Worden A.Z."/>
            <person name="Zauner S."/>
            <person name="Barry K."/>
            <person name="Bell C."/>
            <person name="Bharti A.K."/>
            <person name="Crow J.A."/>
            <person name="Grimwood J."/>
            <person name="Kramer R."/>
            <person name="Lindquist E."/>
            <person name="Lucas S."/>
            <person name="Salamov A."/>
            <person name="McFadden G.I."/>
            <person name="Lane C.E."/>
            <person name="Keeling P.J."/>
            <person name="Gray M.W."/>
            <person name="Grigoriev I.V."/>
            <person name="Archibald J.M."/>
        </authorList>
    </citation>
    <scope>NUCLEOTIDE SEQUENCE</scope>
    <source>
        <strain evidence="2 4">CCMP2712</strain>
    </source>
</reference>